<comment type="caution">
    <text evidence="2">The sequence shown here is derived from an EMBL/GenBank/DDBJ whole genome shotgun (WGS) entry which is preliminary data.</text>
</comment>
<keyword evidence="3" id="KW-1185">Reference proteome</keyword>
<protein>
    <submittedName>
        <fullName evidence="2">Uncharacterized protein YaiI (UPF0178 family)</fullName>
    </submittedName>
</protein>
<evidence type="ECO:0000256" key="1">
    <source>
        <dbReference type="ARBA" id="ARBA00008522"/>
    </source>
</evidence>
<accession>A0A7Z0B8A6</accession>
<comment type="similarity">
    <text evidence="1">Belongs to the UPF0178 family.</text>
</comment>
<evidence type="ECO:0000313" key="2">
    <source>
        <dbReference type="EMBL" id="NYH25024.1"/>
    </source>
</evidence>
<gene>
    <name evidence="2" type="ORF">GGD40_004595</name>
</gene>
<evidence type="ECO:0000313" key="3">
    <source>
        <dbReference type="Proteomes" id="UP000540929"/>
    </source>
</evidence>
<dbReference type="InterPro" id="IPR003791">
    <property type="entry name" value="UPF0178"/>
</dbReference>
<dbReference type="CDD" id="cd18720">
    <property type="entry name" value="PIN_YqxD-like"/>
    <property type="match status" value="1"/>
</dbReference>
<proteinExistence type="inferred from homology"/>
<dbReference type="EMBL" id="JACCAS010000002">
    <property type="protein sequence ID" value="NYH25024.1"/>
    <property type="molecule type" value="Genomic_DNA"/>
</dbReference>
<dbReference type="PANTHER" id="PTHR35146:SF1">
    <property type="entry name" value="UPF0178 PROTEIN YAII"/>
    <property type="match status" value="1"/>
</dbReference>
<dbReference type="PANTHER" id="PTHR35146">
    <property type="entry name" value="UPF0178 PROTEIN YAII"/>
    <property type="match status" value="1"/>
</dbReference>
<sequence>MPIWVDADACPVVIKEMLYRAARRTGMTLTLVANSFLRVPPSPLIRAIQVPAGFDAADDWIAERVVAGDLVITADIPLAAVNRDYNPAVVLPCSRGTDATATQTTRRQTASPVFSLTASTTRNAF</sequence>
<organism evidence="2 3">
    <name type="scientific">Paraburkholderia bryophila</name>
    <dbReference type="NCBI Taxonomy" id="420952"/>
    <lineage>
        <taxon>Bacteria</taxon>
        <taxon>Pseudomonadati</taxon>
        <taxon>Pseudomonadota</taxon>
        <taxon>Betaproteobacteria</taxon>
        <taxon>Burkholderiales</taxon>
        <taxon>Burkholderiaceae</taxon>
        <taxon>Paraburkholderia</taxon>
    </lineage>
</organism>
<name>A0A7Z0B8A6_9BURK</name>
<dbReference type="AlphaFoldDB" id="A0A7Z0B8A6"/>
<dbReference type="Pfam" id="PF02639">
    <property type="entry name" value="DUF188"/>
    <property type="match status" value="1"/>
</dbReference>
<dbReference type="Proteomes" id="UP000540929">
    <property type="component" value="Unassembled WGS sequence"/>
</dbReference>
<reference evidence="2 3" key="1">
    <citation type="submission" date="2020-07" db="EMBL/GenBank/DDBJ databases">
        <title>Exploring microbial biodiversity for novel pathways involved in the catabolism of aromatic compounds derived from lignin.</title>
        <authorList>
            <person name="Elkins J."/>
        </authorList>
    </citation>
    <scope>NUCLEOTIDE SEQUENCE [LARGE SCALE GENOMIC DNA]</scope>
    <source>
        <strain evidence="2 3">H2C3C</strain>
    </source>
</reference>
<dbReference type="RefSeq" id="WP_257030552.1">
    <property type="nucleotide sequence ID" value="NZ_JACCAS010000002.1"/>
</dbReference>